<organism evidence="2 3">
    <name type="scientific">Nesidiocoris tenuis</name>
    <dbReference type="NCBI Taxonomy" id="355587"/>
    <lineage>
        <taxon>Eukaryota</taxon>
        <taxon>Metazoa</taxon>
        <taxon>Ecdysozoa</taxon>
        <taxon>Arthropoda</taxon>
        <taxon>Hexapoda</taxon>
        <taxon>Insecta</taxon>
        <taxon>Pterygota</taxon>
        <taxon>Neoptera</taxon>
        <taxon>Paraneoptera</taxon>
        <taxon>Hemiptera</taxon>
        <taxon>Heteroptera</taxon>
        <taxon>Panheteroptera</taxon>
        <taxon>Cimicomorpha</taxon>
        <taxon>Miridae</taxon>
        <taxon>Dicyphina</taxon>
        <taxon>Nesidiocoris</taxon>
    </lineage>
</organism>
<evidence type="ECO:0000313" key="2">
    <source>
        <dbReference type="EMBL" id="BES96794.1"/>
    </source>
</evidence>
<accession>A0ABN7AZP3</accession>
<name>A0ABN7AZP3_9HEMI</name>
<feature type="region of interest" description="Disordered" evidence="1">
    <location>
        <begin position="1"/>
        <end position="39"/>
    </location>
</feature>
<dbReference type="Proteomes" id="UP001307889">
    <property type="component" value="Chromosome 7"/>
</dbReference>
<dbReference type="EMBL" id="AP028915">
    <property type="protein sequence ID" value="BES96794.1"/>
    <property type="molecule type" value="Genomic_DNA"/>
</dbReference>
<proteinExistence type="predicted"/>
<protein>
    <submittedName>
        <fullName evidence="2">Uncharacterized protein</fullName>
    </submittedName>
</protein>
<keyword evidence="3" id="KW-1185">Reference proteome</keyword>
<evidence type="ECO:0000256" key="1">
    <source>
        <dbReference type="SAM" id="MobiDB-lite"/>
    </source>
</evidence>
<gene>
    <name evidence="2" type="ORF">NTJ_09607</name>
</gene>
<evidence type="ECO:0000313" key="3">
    <source>
        <dbReference type="Proteomes" id="UP001307889"/>
    </source>
</evidence>
<sequence>MAGNSRRIQVGDDAPSTEPPGEPLPQGDAPPPHRHLGGYGYWRPALHASSPLSRVETFSGSHSVIVLP</sequence>
<reference evidence="2 3" key="1">
    <citation type="submission" date="2023-09" db="EMBL/GenBank/DDBJ databases">
        <title>Nesidiocoris tenuis whole genome shotgun sequence.</title>
        <authorList>
            <person name="Shibata T."/>
            <person name="Shimoda M."/>
            <person name="Kobayashi T."/>
            <person name="Uehara T."/>
        </authorList>
    </citation>
    <scope>NUCLEOTIDE SEQUENCE [LARGE SCALE GENOMIC DNA]</scope>
    <source>
        <strain evidence="2 3">Japan</strain>
    </source>
</reference>